<evidence type="ECO:0000313" key="1">
    <source>
        <dbReference type="EMBL" id="KAH7907023.1"/>
    </source>
</evidence>
<proteinExistence type="predicted"/>
<name>A0ACB8A217_9AGAM</name>
<organism evidence="1 2">
    <name type="scientific">Hygrophoropsis aurantiaca</name>
    <dbReference type="NCBI Taxonomy" id="72124"/>
    <lineage>
        <taxon>Eukaryota</taxon>
        <taxon>Fungi</taxon>
        <taxon>Dikarya</taxon>
        <taxon>Basidiomycota</taxon>
        <taxon>Agaricomycotina</taxon>
        <taxon>Agaricomycetes</taxon>
        <taxon>Agaricomycetidae</taxon>
        <taxon>Boletales</taxon>
        <taxon>Coniophorineae</taxon>
        <taxon>Hygrophoropsidaceae</taxon>
        <taxon>Hygrophoropsis</taxon>
    </lineage>
</organism>
<dbReference type="Proteomes" id="UP000790377">
    <property type="component" value="Unassembled WGS sequence"/>
</dbReference>
<keyword evidence="2" id="KW-1185">Reference proteome</keyword>
<sequence>MKMVHLGVPECMGPDRSVAGDMVKKLRRQSFHMKKKESPKNLNLNTNYRLYVIVTYRGVASLHRRNPPACTLDVMSNIQKRNPSPSRPANGDTTRSSGRVGRLRPAASLKGVSPSPSTAAGVNDPQDWNLSHENQAWASNMFYKRGNWSALVHPVNLADHFLMCLVPIEILGSNYENRVYWEDVFKSYNGATQKRQSSKAAMSPYYKASEASHRGHSSTTIPRACI</sequence>
<accession>A0ACB8A217</accession>
<evidence type="ECO:0000313" key="2">
    <source>
        <dbReference type="Proteomes" id="UP000790377"/>
    </source>
</evidence>
<protein>
    <submittedName>
        <fullName evidence="1">Uncharacterized protein</fullName>
    </submittedName>
</protein>
<comment type="caution">
    <text evidence="1">The sequence shown here is derived from an EMBL/GenBank/DDBJ whole genome shotgun (WGS) entry which is preliminary data.</text>
</comment>
<reference evidence="1" key="1">
    <citation type="journal article" date="2021" name="New Phytol.">
        <title>Evolutionary innovations through gain and loss of genes in the ectomycorrhizal Boletales.</title>
        <authorList>
            <person name="Wu G."/>
            <person name="Miyauchi S."/>
            <person name="Morin E."/>
            <person name="Kuo A."/>
            <person name="Drula E."/>
            <person name="Varga T."/>
            <person name="Kohler A."/>
            <person name="Feng B."/>
            <person name="Cao Y."/>
            <person name="Lipzen A."/>
            <person name="Daum C."/>
            <person name="Hundley H."/>
            <person name="Pangilinan J."/>
            <person name="Johnson J."/>
            <person name="Barry K."/>
            <person name="LaButti K."/>
            <person name="Ng V."/>
            <person name="Ahrendt S."/>
            <person name="Min B."/>
            <person name="Choi I.G."/>
            <person name="Park H."/>
            <person name="Plett J.M."/>
            <person name="Magnuson J."/>
            <person name="Spatafora J.W."/>
            <person name="Nagy L.G."/>
            <person name="Henrissat B."/>
            <person name="Grigoriev I.V."/>
            <person name="Yang Z.L."/>
            <person name="Xu J."/>
            <person name="Martin F.M."/>
        </authorList>
    </citation>
    <scope>NUCLEOTIDE SEQUENCE</scope>
    <source>
        <strain evidence="1">ATCC 28755</strain>
    </source>
</reference>
<dbReference type="EMBL" id="MU267947">
    <property type="protein sequence ID" value="KAH7907023.1"/>
    <property type="molecule type" value="Genomic_DNA"/>
</dbReference>
<gene>
    <name evidence="1" type="ORF">BJ138DRAFT_1182706</name>
</gene>